<dbReference type="InterPro" id="IPR019163">
    <property type="entry name" value="THO_Thoc5"/>
</dbReference>
<evidence type="ECO:0008006" key="7">
    <source>
        <dbReference type="Google" id="ProtNLM"/>
    </source>
</evidence>
<dbReference type="GeneTree" id="ENSGT00390000013777"/>
<keyword evidence="6" id="KW-1185">Reference proteome</keyword>
<feature type="region of interest" description="Disordered" evidence="4">
    <location>
        <begin position="281"/>
        <end position="323"/>
    </location>
</feature>
<evidence type="ECO:0000313" key="6">
    <source>
        <dbReference type="Proteomes" id="UP000265100"/>
    </source>
</evidence>
<evidence type="ECO:0000256" key="1">
    <source>
        <dbReference type="ARBA" id="ARBA00004123"/>
    </source>
</evidence>
<evidence type="ECO:0000256" key="2">
    <source>
        <dbReference type="ARBA" id="ARBA00008044"/>
    </source>
</evidence>
<reference evidence="5 6" key="1">
    <citation type="submission" date="2018-05" db="EMBL/GenBank/DDBJ databases">
        <authorList>
            <person name="Datahose"/>
        </authorList>
    </citation>
    <scope>NUCLEOTIDE SEQUENCE</scope>
</reference>
<organism evidence="5 6">
    <name type="scientific">Astatotilapia calliptera</name>
    <name type="common">Eastern happy</name>
    <name type="synonym">Chromis callipterus</name>
    <dbReference type="NCBI Taxonomy" id="8154"/>
    <lineage>
        <taxon>Eukaryota</taxon>
        <taxon>Metazoa</taxon>
        <taxon>Chordata</taxon>
        <taxon>Craniata</taxon>
        <taxon>Vertebrata</taxon>
        <taxon>Euteleostomi</taxon>
        <taxon>Actinopterygii</taxon>
        <taxon>Neopterygii</taxon>
        <taxon>Teleostei</taxon>
        <taxon>Neoteleostei</taxon>
        <taxon>Acanthomorphata</taxon>
        <taxon>Ovalentaria</taxon>
        <taxon>Cichlomorphae</taxon>
        <taxon>Cichliformes</taxon>
        <taxon>Cichlidae</taxon>
        <taxon>African cichlids</taxon>
        <taxon>Pseudocrenilabrinae</taxon>
        <taxon>Haplochromini</taxon>
        <taxon>Astatotilapia</taxon>
    </lineage>
</organism>
<sequence>ASHFSLTVTKCCCIIKDVRVYHEEVELDGRDPQQDYIQYKETCQSLANLMSEIQELKANGAKDGCAEVEKKRMQSCIHFMNLKKLNRLAHMRLKKGRDQTHEAKQKVDVLHLQLQNLLYEVMHLQKEISKCLEFKSKHEEIDLVSEEEFYQEAPPEISRPQLTKNDPHQLTLARLDWELEQRKRLAEKYKESLASKETIQKSIEVKKEHLRSLQPGLNAIMQASLPVQEFLSMPFEQTQKQTEIARHLPPPLYVLFVQANAYGQACDKNLIVSISGDVDEAKALSKPPEDSQDDESDSDAEEEQEKTKRRRPTAGGQLDDKRREMLKRHPLSLGIDLKCKDGSVLHLYFYYLMNLNIMTVKTKVSTSTDLNTAISAGYLLKSDTLLSCLYTSDQGRETPNPANRYQFDKVGIISFGDYVEELGHPYMWVQNLGGLHFPIYSISLSASHMENTMKLLRGRVQSRLALHRQFASLEHSIIPISSECQHLFPAKILSRLARWTTITYQEYLEFPYTRHVTEAGLAKETDLYFMGVVERGTARLNAAVVLSPRYPEISPVFSLSLSWKGERSGRTDDNLRAMESEVNVFKNELQGPRPGHQLLTNQFARLCVCLDVYLETEGQDDSVEGPREFPREKMCLRTVRGPNRLKPFKYNHPQGFFSHR</sequence>
<reference evidence="6" key="2">
    <citation type="submission" date="2023-03" db="EMBL/GenBank/DDBJ databases">
        <authorList>
            <consortium name="Wellcome Sanger Institute Data Sharing"/>
        </authorList>
    </citation>
    <scope>NUCLEOTIDE SEQUENCE [LARGE SCALE GENOMIC DNA]</scope>
</reference>
<dbReference type="Proteomes" id="UP000265100">
    <property type="component" value="Chromosome 12"/>
</dbReference>
<evidence type="ECO:0000256" key="3">
    <source>
        <dbReference type="ARBA" id="ARBA00023242"/>
    </source>
</evidence>
<proteinExistence type="inferred from homology"/>
<reference evidence="5" key="3">
    <citation type="submission" date="2025-08" db="UniProtKB">
        <authorList>
            <consortium name="Ensembl"/>
        </authorList>
    </citation>
    <scope>IDENTIFICATION</scope>
</reference>
<dbReference type="GO" id="GO:0000445">
    <property type="term" value="C:THO complex part of transcription export complex"/>
    <property type="evidence" value="ECO:0007669"/>
    <property type="project" value="TreeGrafter"/>
</dbReference>
<protein>
    <recommendedName>
        <fullName evidence="7">THO complex 5</fullName>
    </recommendedName>
</protein>
<dbReference type="PANTHER" id="PTHR13375">
    <property type="entry name" value="FMS INTERACTING PROTEIN"/>
    <property type="match status" value="1"/>
</dbReference>
<accession>A0AAX7T8S6</accession>
<keyword evidence="3" id="KW-0539">Nucleus</keyword>
<gene>
    <name evidence="5" type="primary">THOC5</name>
</gene>
<comment type="similarity">
    <text evidence="2">Belongs to the THOC5 family.</text>
</comment>
<reference evidence="5" key="4">
    <citation type="submission" date="2025-09" db="UniProtKB">
        <authorList>
            <consortium name="Ensembl"/>
        </authorList>
    </citation>
    <scope>IDENTIFICATION</scope>
</reference>
<dbReference type="PANTHER" id="PTHR13375:SF3">
    <property type="entry name" value="THO COMPLEX SUBUNIT 5 HOMOLOG"/>
    <property type="match status" value="1"/>
</dbReference>
<name>A0AAX7T8S6_ASTCA</name>
<feature type="compositionally biased region" description="Acidic residues" evidence="4">
    <location>
        <begin position="290"/>
        <end position="304"/>
    </location>
</feature>
<comment type="subcellular location">
    <subcellularLocation>
        <location evidence="1">Nucleus</location>
    </subcellularLocation>
</comment>
<dbReference type="Pfam" id="PF09766">
    <property type="entry name" value="FmiP_Thoc5"/>
    <property type="match status" value="1"/>
</dbReference>
<dbReference type="GO" id="GO:0003729">
    <property type="term" value="F:mRNA binding"/>
    <property type="evidence" value="ECO:0007669"/>
    <property type="project" value="TreeGrafter"/>
</dbReference>
<dbReference type="AlphaFoldDB" id="A0AAX7T8S6"/>
<evidence type="ECO:0000313" key="5">
    <source>
        <dbReference type="Ensembl" id="ENSACLP00000050551.1"/>
    </source>
</evidence>
<evidence type="ECO:0000256" key="4">
    <source>
        <dbReference type="SAM" id="MobiDB-lite"/>
    </source>
</evidence>
<dbReference type="Ensembl" id="ENSACLT00000088517.1">
    <property type="protein sequence ID" value="ENSACLP00000050551.1"/>
    <property type="gene ID" value="ENSACLG00000002009.2"/>
</dbReference>
<dbReference type="GO" id="GO:0006406">
    <property type="term" value="P:mRNA export from nucleus"/>
    <property type="evidence" value="ECO:0007669"/>
    <property type="project" value="TreeGrafter"/>
</dbReference>